<dbReference type="AlphaFoldDB" id="A0A0D0DQ67"/>
<evidence type="ECO:0000313" key="3">
    <source>
        <dbReference type="Proteomes" id="UP000054538"/>
    </source>
</evidence>
<dbReference type="Proteomes" id="UP000054538">
    <property type="component" value="Unassembled WGS sequence"/>
</dbReference>
<accession>A0A0D0DQ67</accession>
<evidence type="ECO:0000313" key="1">
    <source>
        <dbReference type="EMBL" id="KIK79354.1"/>
    </source>
</evidence>
<reference evidence="2 3" key="1">
    <citation type="submission" date="2014-04" db="EMBL/GenBank/DDBJ databases">
        <authorList>
            <consortium name="DOE Joint Genome Institute"/>
            <person name="Kuo A."/>
            <person name="Kohler A."/>
            <person name="Jargeat P."/>
            <person name="Nagy L.G."/>
            <person name="Floudas D."/>
            <person name="Copeland A."/>
            <person name="Barry K.W."/>
            <person name="Cichocki N."/>
            <person name="Veneault-Fourrey C."/>
            <person name="LaButti K."/>
            <person name="Lindquist E.A."/>
            <person name="Lipzen A."/>
            <person name="Lundell T."/>
            <person name="Morin E."/>
            <person name="Murat C."/>
            <person name="Sun H."/>
            <person name="Tunlid A."/>
            <person name="Henrissat B."/>
            <person name="Grigoriev I.V."/>
            <person name="Hibbett D.S."/>
            <person name="Martin F."/>
            <person name="Nordberg H.P."/>
            <person name="Cantor M.N."/>
            <person name="Hua S.X."/>
        </authorList>
    </citation>
    <scope>NUCLEOTIDE SEQUENCE [LARGE SCALE GENOMIC DNA]</scope>
    <source>
        <strain evidence="2 3">Ve08.2h10</strain>
    </source>
</reference>
<dbReference type="EMBL" id="KN826301">
    <property type="protein sequence ID" value="KIK79354.1"/>
    <property type="molecule type" value="Genomic_DNA"/>
</dbReference>
<dbReference type="EMBL" id="KN825810">
    <property type="protein sequence ID" value="KIK81375.1"/>
    <property type="molecule type" value="Genomic_DNA"/>
</dbReference>
<dbReference type="HOGENOM" id="CLU_107692_0_0_1"/>
<organism evidence="2 3">
    <name type="scientific">Paxillus rubicundulus Ve08.2h10</name>
    <dbReference type="NCBI Taxonomy" id="930991"/>
    <lineage>
        <taxon>Eukaryota</taxon>
        <taxon>Fungi</taxon>
        <taxon>Dikarya</taxon>
        <taxon>Basidiomycota</taxon>
        <taxon>Agaricomycotina</taxon>
        <taxon>Agaricomycetes</taxon>
        <taxon>Agaricomycetidae</taxon>
        <taxon>Boletales</taxon>
        <taxon>Paxilineae</taxon>
        <taxon>Paxillaceae</taxon>
        <taxon>Paxillus</taxon>
    </lineage>
</organism>
<protein>
    <submittedName>
        <fullName evidence="2">Uncharacterized protein</fullName>
    </submittedName>
</protein>
<dbReference type="OrthoDB" id="3169660at2759"/>
<gene>
    <name evidence="2" type="ORF">PAXRUDRAFT_832893</name>
    <name evidence="1" type="ORF">PAXRUDRAFT_834147</name>
</gene>
<proteinExistence type="predicted"/>
<reference evidence="2" key="3">
    <citation type="submission" date="2015-02" db="EMBL/GenBank/DDBJ databases">
        <title>Evolutionary Origins and Diversification of the Mycorrhizal Mutualists.</title>
        <authorList>
            <consortium name="DOE Joint Genome Institute"/>
            <consortium name="Mycorrhizal Genomics Consortium"/>
            <person name="Kohler A."/>
            <person name="Kuo A."/>
            <person name="Nagy L.G."/>
            <person name="Floudas D."/>
            <person name="Copeland A."/>
            <person name="Barry K.W."/>
            <person name="Cichocki N."/>
            <person name="Veneault-Fourrey C."/>
            <person name="LaButti K."/>
            <person name="Lindquist E.A."/>
            <person name="Lipzen A."/>
            <person name="Lundell T."/>
            <person name="Morin E."/>
            <person name="Murat C."/>
            <person name="Riley R."/>
            <person name="Ohm R."/>
            <person name="Sun H."/>
            <person name="Tunlid A."/>
            <person name="Henrissat B."/>
            <person name="Grigoriev I.V."/>
            <person name="Hibbett D.S."/>
            <person name="Martin F."/>
        </authorList>
    </citation>
    <scope>NUCLEOTIDE SEQUENCE</scope>
    <source>
        <strain evidence="2 3">Ve08.2h10</strain>
    </source>
</reference>
<reference evidence="3" key="2">
    <citation type="submission" date="2015-01" db="EMBL/GenBank/DDBJ databases">
        <title>Evolutionary Origins and Diversification of the Mycorrhizal Mutualists.</title>
        <authorList>
            <consortium name="DOE Joint Genome Institute"/>
            <consortium name="Mycorrhizal Genomics Consortium"/>
            <person name="Kohler A."/>
            <person name="Kuo A."/>
            <person name="Nagy L.G."/>
            <person name="Floudas D."/>
            <person name="Copeland A."/>
            <person name="Barry K.W."/>
            <person name="Cichocki N."/>
            <person name="Veneault-Fourrey C."/>
            <person name="LaButti K."/>
            <person name="Lindquist E.A."/>
            <person name="Lipzen A."/>
            <person name="Lundell T."/>
            <person name="Morin E."/>
            <person name="Murat C."/>
            <person name="Riley R."/>
            <person name="Ohm R."/>
            <person name="Sun H."/>
            <person name="Tunlid A."/>
            <person name="Henrissat B."/>
            <person name="Grigoriev I.V."/>
            <person name="Hibbett D.S."/>
            <person name="Martin F."/>
        </authorList>
    </citation>
    <scope>NUCLEOTIDE SEQUENCE [LARGE SCALE GENOMIC DNA]</scope>
    <source>
        <strain evidence="1 3">Ve08.2h10</strain>
    </source>
</reference>
<name>A0A0D0DQ67_9AGAM</name>
<evidence type="ECO:0000313" key="2">
    <source>
        <dbReference type="EMBL" id="KIK81375.1"/>
    </source>
</evidence>
<sequence>MNLAMQQQNQRKRDVFLEKTSIIYPEVRIQDMQDASLQPILVTVCFPGTLPRHLIHENMPIQIAVSVCEELRSFTSPVIEAVSWNVCNSEHSLHSGESDLKSCGSPEGDIDTDHFASQELPISFVPLPRAFNYRSSQDWDNLSQQIQGWLITIPADSQQWTWGRDAFWLAFVGANPTFPRGKWPLWDVRVTLEGPFIEEWLVMSAQAQSTPSTTDDLDNILQQIWFEFQSHVALFFPYPLVSDS</sequence>
<keyword evidence="3" id="KW-1185">Reference proteome</keyword>